<reference evidence="1" key="1">
    <citation type="submission" date="2019-10" db="EMBL/GenBank/DDBJ databases">
        <title>Draft genome sequece of Microseira wollei NIES-4236.</title>
        <authorList>
            <person name="Yamaguchi H."/>
            <person name="Suzuki S."/>
            <person name="Kawachi M."/>
        </authorList>
    </citation>
    <scope>NUCLEOTIDE SEQUENCE</scope>
    <source>
        <strain evidence="1">NIES-4236</strain>
    </source>
</reference>
<gene>
    <name evidence="1" type="ORF">MiSe_07970</name>
</gene>
<keyword evidence="2" id="KW-1185">Reference proteome</keyword>
<evidence type="ECO:0000313" key="1">
    <source>
        <dbReference type="EMBL" id="GET36049.1"/>
    </source>
</evidence>
<accession>A0AAV3X1Z7</accession>
<protein>
    <recommendedName>
        <fullName evidence="3">Transposase</fullName>
    </recommendedName>
</protein>
<comment type="caution">
    <text evidence="1">The sequence shown here is derived from an EMBL/GenBank/DDBJ whole genome shotgun (WGS) entry which is preliminary data.</text>
</comment>
<dbReference type="Proteomes" id="UP001050975">
    <property type="component" value="Unassembled WGS sequence"/>
</dbReference>
<evidence type="ECO:0000313" key="2">
    <source>
        <dbReference type="Proteomes" id="UP001050975"/>
    </source>
</evidence>
<sequence length="86" mass="9100">MASLRGRGGRLSPIYQLIANFVLVIAGLPWPETDSNLSGADLALPGLKAQGFLRLHSLNILILGLPGLHHSIHKGVVISRDVVSGL</sequence>
<name>A0AAV3X1Z7_9CYAN</name>
<organism evidence="1 2">
    <name type="scientific">Microseira wollei NIES-4236</name>
    <dbReference type="NCBI Taxonomy" id="2530354"/>
    <lineage>
        <taxon>Bacteria</taxon>
        <taxon>Bacillati</taxon>
        <taxon>Cyanobacteriota</taxon>
        <taxon>Cyanophyceae</taxon>
        <taxon>Oscillatoriophycideae</taxon>
        <taxon>Aerosakkonematales</taxon>
        <taxon>Aerosakkonemataceae</taxon>
        <taxon>Microseira</taxon>
    </lineage>
</organism>
<dbReference type="AlphaFoldDB" id="A0AAV3X1Z7"/>
<evidence type="ECO:0008006" key="3">
    <source>
        <dbReference type="Google" id="ProtNLM"/>
    </source>
</evidence>
<proteinExistence type="predicted"/>
<dbReference type="EMBL" id="BLAY01000008">
    <property type="protein sequence ID" value="GET36049.1"/>
    <property type="molecule type" value="Genomic_DNA"/>
</dbReference>